<reference evidence="2 3" key="1">
    <citation type="journal article" date="2021" name="J. Hered.">
        <title>A chromosome-level genome assembly of the parasitoid wasp, Cotesia glomerata (Hymenoptera: Braconidae).</title>
        <authorList>
            <person name="Pinto B.J."/>
            <person name="Weis J.J."/>
            <person name="Gamble T."/>
            <person name="Ode P.J."/>
            <person name="Paul R."/>
            <person name="Zaspel J.M."/>
        </authorList>
    </citation>
    <scope>NUCLEOTIDE SEQUENCE [LARGE SCALE GENOMIC DNA]</scope>
    <source>
        <strain evidence="2">CgM1</strain>
    </source>
</reference>
<sequence length="70" mass="8572">MHSDTYPEQEFAEERSCTSVSQQIIDYENKQNSIYLIWNYFARLHYENTGRKEREMPQSQHVTRQSSIWR</sequence>
<dbReference type="Proteomes" id="UP000826195">
    <property type="component" value="Unassembled WGS sequence"/>
</dbReference>
<feature type="compositionally biased region" description="Polar residues" evidence="1">
    <location>
        <begin position="57"/>
        <end position="70"/>
    </location>
</feature>
<evidence type="ECO:0000313" key="3">
    <source>
        <dbReference type="Proteomes" id="UP000826195"/>
    </source>
</evidence>
<dbReference type="EMBL" id="JAHXZJ010000952">
    <property type="protein sequence ID" value="KAH0556120.1"/>
    <property type="molecule type" value="Genomic_DNA"/>
</dbReference>
<dbReference type="AlphaFoldDB" id="A0AAV7ITU2"/>
<protein>
    <submittedName>
        <fullName evidence="2">Uncharacterized protein</fullName>
    </submittedName>
</protein>
<keyword evidence="3" id="KW-1185">Reference proteome</keyword>
<evidence type="ECO:0000256" key="1">
    <source>
        <dbReference type="SAM" id="MobiDB-lite"/>
    </source>
</evidence>
<accession>A0AAV7ITU2</accession>
<name>A0AAV7ITU2_COTGL</name>
<proteinExistence type="predicted"/>
<evidence type="ECO:0000313" key="2">
    <source>
        <dbReference type="EMBL" id="KAH0556120.1"/>
    </source>
</evidence>
<gene>
    <name evidence="2" type="ORF">KQX54_000365</name>
</gene>
<feature type="region of interest" description="Disordered" evidence="1">
    <location>
        <begin position="50"/>
        <end position="70"/>
    </location>
</feature>
<comment type="caution">
    <text evidence="2">The sequence shown here is derived from an EMBL/GenBank/DDBJ whole genome shotgun (WGS) entry which is preliminary data.</text>
</comment>
<organism evidence="2 3">
    <name type="scientific">Cotesia glomerata</name>
    <name type="common">Lepidopteran parasitic wasp</name>
    <name type="synonym">Apanteles glomeratus</name>
    <dbReference type="NCBI Taxonomy" id="32391"/>
    <lineage>
        <taxon>Eukaryota</taxon>
        <taxon>Metazoa</taxon>
        <taxon>Ecdysozoa</taxon>
        <taxon>Arthropoda</taxon>
        <taxon>Hexapoda</taxon>
        <taxon>Insecta</taxon>
        <taxon>Pterygota</taxon>
        <taxon>Neoptera</taxon>
        <taxon>Endopterygota</taxon>
        <taxon>Hymenoptera</taxon>
        <taxon>Apocrita</taxon>
        <taxon>Ichneumonoidea</taxon>
        <taxon>Braconidae</taxon>
        <taxon>Microgastrinae</taxon>
        <taxon>Cotesia</taxon>
    </lineage>
</organism>